<accession>H6N6N6</accession>
<dbReference type="STRING" id="1111676.MHC_02210"/>
<dbReference type="OrthoDB" id="9840487at2"/>
<dbReference type="EMBL" id="CP003199">
    <property type="protein sequence ID" value="AEW45308.1"/>
    <property type="molecule type" value="Genomic_DNA"/>
</dbReference>
<name>H6N6N6_MYCHN</name>
<proteinExistence type="predicted"/>
<evidence type="ECO:0000313" key="2">
    <source>
        <dbReference type="Proteomes" id="UP000009135"/>
    </source>
</evidence>
<organism evidence="1 2">
    <name type="scientific">Mycoplasma haemocanis (strain Illinois)</name>
    <dbReference type="NCBI Taxonomy" id="1111676"/>
    <lineage>
        <taxon>Bacteria</taxon>
        <taxon>Bacillati</taxon>
        <taxon>Mycoplasmatota</taxon>
        <taxon>Mollicutes</taxon>
        <taxon>Mycoplasmataceae</taxon>
        <taxon>Mycoplasma</taxon>
    </lineage>
</organism>
<reference evidence="1 2" key="1">
    <citation type="journal article" date="2012" name="J. Bacteriol.">
        <title>Complete genome sequence of Mycoplasma haemocanis strain Illinois.</title>
        <authorList>
            <person name="do Nascimento N.C."/>
            <person name="Guimaraes A.M."/>
            <person name="Santos A.P."/>
            <person name="Sanmiguel P.J."/>
            <person name="Messick J.B."/>
        </authorList>
    </citation>
    <scope>NUCLEOTIDE SEQUENCE [LARGE SCALE GENOMIC DNA]</scope>
    <source>
        <strain evidence="1 2">Illinois</strain>
    </source>
</reference>
<sequence length="112" mass="12468">MVIKSSIKRCLFGAAGVSTVAAGSSYYFLNAKSHSEKIDRSTALSRIKNSGKSDWSRTVSEIQKIPEDQLPEGLRAAKSVSQNAQNWAKLFCDEAEYDMNDSNMQDYLNYCT</sequence>
<dbReference type="AlphaFoldDB" id="H6N6N6"/>
<dbReference type="Proteomes" id="UP000009135">
    <property type="component" value="Chromosome"/>
</dbReference>
<evidence type="ECO:0000313" key="1">
    <source>
        <dbReference type="EMBL" id="AEW45308.1"/>
    </source>
</evidence>
<protein>
    <submittedName>
        <fullName evidence="1">Uncharacterized protein</fullName>
    </submittedName>
</protein>
<keyword evidence="2" id="KW-1185">Reference proteome</keyword>
<dbReference type="KEGG" id="mhe:MHC_02210"/>
<dbReference type="HOGENOM" id="CLU_2143084_0_0_14"/>
<gene>
    <name evidence="1" type="ordered locus">MHC_02210</name>
</gene>